<reference evidence="7" key="1">
    <citation type="journal article" date="2024" name="Int. J. Syst. Evol. Microbiol.">
        <title>Polycladomyces zharkentensis sp. nov., a novel thermophilic cellulose- and starch-degrading member of the Bacillota from a geothermal aquifer in Kazakhstan.</title>
        <authorList>
            <person name="Mashzhan A."/>
            <person name="Kistaubayeva A."/>
            <person name="Javier-Lopez R."/>
            <person name="Bissenova U."/>
            <person name="Bissenbay A."/>
            <person name="Birkeland N.K."/>
        </authorList>
    </citation>
    <scope>NUCLEOTIDE SEQUENCE</scope>
    <source>
        <strain evidence="7">ZKZ2T</strain>
    </source>
</reference>
<name>A0ABS2WI55_9BACL</name>
<evidence type="ECO:0000259" key="5">
    <source>
        <dbReference type="Pfam" id="PF00591"/>
    </source>
</evidence>
<accession>A0ABS2WI55</accession>
<dbReference type="EMBL" id="JAFHAP010000007">
    <property type="protein sequence ID" value="MBN2909227.1"/>
    <property type="molecule type" value="Genomic_DNA"/>
</dbReference>
<organism evidence="7 8">
    <name type="scientific">Polycladomyces zharkentensis</name>
    <dbReference type="NCBI Taxonomy" id="2807616"/>
    <lineage>
        <taxon>Bacteria</taxon>
        <taxon>Bacillati</taxon>
        <taxon>Bacillota</taxon>
        <taxon>Bacilli</taxon>
        <taxon>Bacillales</taxon>
        <taxon>Thermoactinomycetaceae</taxon>
        <taxon>Polycladomyces</taxon>
    </lineage>
</organism>
<dbReference type="InterPro" id="IPR017459">
    <property type="entry name" value="Glycosyl_Trfase_fam3_N_dom"/>
</dbReference>
<evidence type="ECO:0000256" key="3">
    <source>
        <dbReference type="ARBA" id="ARBA00022822"/>
    </source>
</evidence>
<evidence type="ECO:0000256" key="4">
    <source>
        <dbReference type="ARBA" id="ARBA00023141"/>
    </source>
</evidence>
<dbReference type="InterPro" id="IPR000312">
    <property type="entry name" value="Glycosyl_Trfase_fam3"/>
</dbReference>
<evidence type="ECO:0000313" key="8">
    <source>
        <dbReference type="Proteomes" id="UP001177120"/>
    </source>
</evidence>
<sequence length="343" mass="37831">MFRFLKEVGRGPRGKRDLTYKEAWDAARCILSGEATPAQIGAFLIALRLKTESPDEIVAFVHALKEKSRHHALPESLDCAGPYDGRSKSFFATLPAAFIAAACGLSITLHASASLPPKYGISLLDVMNGMNIPCEQLTPEHWIEAADRVGVLFVHTEQWCPPLARIRPYREEVGLRTLFNNAEKLLRLSDSPYLALGVFHRSALTKMVQVLTRLPLKRGLIVQGMEGSEDLPVNRDTRSLLIDRGNVEETVLSPGDYDMSAELPDETWTAQRQAEITKDVLKGDADPAWIHMAVWNAGIRLWLAEKCDSLGDGVAAARAALESGRAAQSFRQWIDMLCGVDVA</sequence>
<comment type="caution">
    <text evidence="7">The sequence shown here is derived from an EMBL/GenBank/DDBJ whole genome shotgun (WGS) entry which is preliminary data.</text>
</comment>
<keyword evidence="1 7" id="KW-0328">Glycosyltransferase</keyword>
<dbReference type="PANTHER" id="PTHR43285">
    <property type="entry name" value="ANTHRANILATE PHOSPHORIBOSYLTRANSFERASE"/>
    <property type="match status" value="1"/>
</dbReference>
<dbReference type="PANTHER" id="PTHR43285:SF2">
    <property type="entry name" value="ANTHRANILATE PHOSPHORIBOSYLTRANSFERASE"/>
    <property type="match status" value="1"/>
</dbReference>
<dbReference type="InterPro" id="IPR036320">
    <property type="entry name" value="Glycosyl_Trfase_fam3_N_dom_sf"/>
</dbReference>
<evidence type="ECO:0000259" key="6">
    <source>
        <dbReference type="Pfam" id="PF02885"/>
    </source>
</evidence>
<dbReference type="GO" id="GO:0016757">
    <property type="term" value="F:glycosyltransferase activity"/>
    <property type="evidence" value="ECO:0007669"/>
    <property type="project" value="UniProtKB-KW"/>
</dbReference>
<dbReference type="Pfam" id="PF02885">
    <property type="entry name" value="Glycos_trans_3N"/>
    <property type="match status" value="1"/>
</dbReference>
<keyword evidence="8" id="KW-1185">Reference proteome</keyword>
<gene>
    <name evidence="7" type="ORF">JQC72_06790</name>
</gene>
<dbReference type="SUPFAM" id="SSF47648">
    <property type="entry name" value="Nucleoside phosphorylase/phosphoribosyltransferase N-terminal domain"/>
    <property type="match status" value="1"/>
</dbReference>
<keyword evidence="4" id="KW-0057">Aromatic amino acid biosynthesis</keyword>
<feature type="domain" description="Glycosyl transferase family 3 N-terminal" evidence="6">
    <location>
        <begin position="5"/>
        <end position="67"/>
    </location>
</feature>
<feature type="domain" description="Glycosyl transferase family 3" evidence="5">
    <location>
        <begin position="88"/>
        <end position="326"/>
    </location>
</feature>
<keyword evidence="2" id="KW-0808">Transferase</keyword>
<dbReference type="InterPro" id="IPR005940">
    <property type="entry name" value="Anthranilate_Pribosyl_Tfrase"/>
</dbReference>
<dbReference type="SUPFAM" id="SSF52418">
    <property type="entry name" value="Nucleoside phosphorylase/phosphoribosyltransferase catalytic domain"/>
    <property type="match status" value="1"/>
</dbReference>
<dbReference type="RefSeq" id="WP_205494056.1">
    <property type="nucleotide sequence ID" value="NZ_JAFHAP010000007.1"/>
</dbReference>
<dbReference type="Proteomes" id="UP001177120">
    <property type="component" value="Unassembled WGS sequence"/>
</dbReference>
<dbReference type="InterPro" id="IPR035902">
    <property type="entry name" value="Nuc_phospho_transferase"/>
</dbReference>
<dbReference type="Pfam" id="PF00591">
    <property type="entry name" value="Glycos_transf_3"/>
    <property type="match status" value="1"/>
</dbReference>
<evidence type="ECO:0000256" key="2">
    <source>
        <dbReference type="ARBA" id="ARBA00022679"/>
    </source>
</evidence>
<keyword evidence="3" id="KW-0822">Tryptophan biosynthesis</keyword>
<evidence type="ECO:0000313" key="7">
    <source>
        <dbReference type="EMBL" id="MBN2909227.1"/>
    </source>
</evidence>
<proteinExistence type="predicted"/>
<protein>
    <submittedName>
        <fullName evidence="7">Anthranilate phosphoribosyltransferase</fullName>
    </submittedName>
</protein>
<dbReference type="Gene3D" id="3.40.1030.10">
    <property type="entry name" value="Nucleoside phosphorylase/phosphoribosyltransferase catalytic domain"/>
    <property type="match status" value="1"/>
</dbReference>
<dbReference type="Gene3D" id="1.20.970.10">
    <property type="entry name" value="Transferase, Pyrimidine Nucleoside Phosphorylase, Chain C"/>
    <property type="match status" value="1"/>
</dbReference>
<keyword evidence="3" id="KW-0028">Amino-acid biosynthesis</keyword>
<evidence type="ECO:0000256" key="1">
    <source>
        <dbReference type="ARBA" id="ARBA00022676"/>
    </source>
</evidence>